<evidence type="ECO:0000256" key="13">
    <source>
        <dbReference type="PIRSR" id="PIRSR038084-2"/>
    </source>
</evidence>
<evidence type="ECO:0000256" key="1">
    <source>
        <dbReference type="ARBA" id="ARBA00004123"/>
    </source>
</evidence>
<feature type="domain" description="Histone acetyl transferase HAT1 N-terminal" evidence="17">
    <location>
        <begin position="5"/>
        <end position="169"/>
    </location>
</feature>
<dbReference type="CDD" id="cd04301">
    <property type="entry name" value="NAT_SF"/>
    <property type="match status" value="1"/>
</dbReference>
<evidence type="ECO:0000256" key="14">
    <source>
        <dbReference type="PIRSR" id="PIRSR038084-3"/>
    </source>
</evidence>
<evidence type="ECO:0000256" key="7">
    <source>
        <dbReference type="ARBA" id="ARBA00023204"/>
    </source>
</evidence>
<dbReference type="InterPro" id="IPR017380">
    <property type="entry name" value="Hist_AcTrfase_B-typ_cat-su"/>
</dbReference>
<evidence type="ECO:0000256" key="10">
    <source>
        <dbReference type="ARBA" id="ARBA00048017"/>
    </source>
</evidence>
<feature type="domain" description="N-acetyltransferase" evidence="16">
    <location>
        <begin position="175"/>
        <end position="249"/>
    </location>
</feature>
<sequence length="441" mass="49989">MASKWTADANAATCLRLVGAPAPADGVFHPEFTYPIFGDAESIFGYTGLEINLSFASGSLQPSLNVTYDTKNTLTSAKIDDVEGTLHEFLPERLVNESELADIAAKEAGTFCPPGEIVARYTHAPRAARGLFSRAPREREYVIFHATWDTPRFREWHDAARIFTLFFIEGASYIDADETNWEFYLLYEREDTPSGDAWHFVGYTSLYRFWCWPDSVRLRLSQFVVLPPYQKQGHGSRLYATVYDRMLADPQVCEFAVEDPSEAFDRLRDSADLRRLTQPDGIGRSAALDGKLRAPLDRTWSKDMRKKLKMAPRQWARILEMLQLTMLRDDAEQLRAYRLQVKGRLYRVNKEILSQLPRTQRLEKLHETFLAVVDEYAEITGAAVPEALLVAPPPSEGVELPPVATRLAHAVIEHGADGAADDDDDNDDDDNEQRRKSRRIA</sequence>
<dbReference type="Pfam" id="PF00583">
    <property type="entry name" value="Acetyltransf_1"/>
    <property type="match status" value="1"/>
</dbReference>
<dbReference type="GO" id="GO:0031509">
    <property type="term" value="P:subtelomeric heterochromatin formation"/>
    <property type="evidence" value="ECO:0007669"/>
    <property type="project" value="InterPro"/>
</dbReference>
<dbReference type="InterPro" id="IPR016181">
    <property type="entry name" value="Acyl_CoA_acyltransferase"/>
</dbReference>
<feature type="binding site" evidence="13">
    <location>
        <begin position="230"/>
        <end position="236"/>
    </location>
    <ligand>
        <name>acetyl-CoA</name>
        <dbReference type="ChEBI" id="CHEBI:57288"/>
    </ligand>
</feature>
<name>A0AAF0J7I5_9BASI</name>
<evidence type="ECO:0000256" key="8">
    <source>
        <dbReference type="ARBA" id="ARBA00023242"/>
    </source>
</evidence>
<dbReference type="GO" id="GO:0005737">
    <property type="term" value="C:cytoplasm"/>
    <property type="evidence" value="ECO:0007669"/>
    <property type="project" value="UniProtKB-SubCell"/>
</dbReference>
<evidence type="ECO:0000256" key="3">
    <source>
        <dbReference type="ARBA" id="ARBA00013184"/>
    </source>
</evidence>
<keyword evidence="8 11" id="KW-0539">Nucleus</keyword>
<feature type="region of interest" description="Interaction with histone H4 N-terminus" evidence="13">
    <location>
        <begin position="39"/>
        <end position="41"/>
    </location>
</feature>
<evidence type="ECO:0000259" key="17">
    <source>
        <dbReference type="Pfam" id="PF10394"/>
    </source>
</evidence>
<dbReference type="Gene3D" id="3.40.630.30">
    <property type="match status" value="1"/>
</dbReference>
<dbReference type="Gene3D" id="3.90.360.10">
    <property type="entry name" value="Histone acetyl transferase 1 (HAT1), N-terminal domain"/>
    <property type="match status" value="1"/>
</dbReference>
<comment type="subcellular location">
    <subcellularLocation>
        <location evidence="11">Cytoplasm</location>
    </subcellularLocation>
    <subcellularLocation>
        <location evidence="1 11">Nucleus</location>
    </subcellularLocation>
</comment>
<gene>
    <name evidence="18" type="primary">HAT1</name>
    <name evidence="18" type="ORF">MCUN1_003010</name>
</gene>
<keyword evidence="19" id="KW-1185">Reference proteome</keyword>
<dbReference type="EC" id="2.3.1.48" evidence="3 11"/>
<dbReference type="GO" id="GO:0000781">
    <property type="term" value="C:chromosome, telomeric region"/>
    <property type="evidence" value="ECO:0007669"/>
    <property type="project" value="GOC"/>
</dbReference>
<keyword evidence="9 11" id="KW-0012">Acyltransferase</keyword>
<comment type="subunit">
    <text evidence="11">Component of the HAT-B complex composed of at least HAT1 and HAT2. The HAT-B complex binds to histone H4 tail.</text>
</comment>
<dbReference type="InterPro" id="IPR019467">
    <property type="entry name" value="Hat1_N"/>
</dbReference>
<accession>A0AAF0J7I5</accession>
<dbReference type="InterPro" id="IPR037113">
    <property type="entry name" value="Hat1_N_sf"/>
</dbReference>
<keyword evidence="7" id="KW-0234">DNA repair</keyword>
<dbReference type="AlphaFoldDB" id="A0AAF0J7I5"/>
<evidence type="ECO:0000256" key="6">
    <source>
        <dbReference type="ARBA" id="ARBA00022763"/>
    </source>
</evidence>
<feature type="region of interest" description="Disordered" evidence="15">
    <location>
        <begin position="412"/>
        <end position="441"/>
    </location>
</feature>
<dbReference type="GO" id="GO:0004402">
    <property type="term" value="F:histone acetyltransferase activity"/>
    <property type="evidence" value="ECO:0007669"/>
    <property type="project" value="UniProtKB-UniRule"/>
</dbReference>
<proteinExistence type="inferred from homology"/>
<reference evidence="18" key="1">
    <citation type="submission" date="2023-03" db="EMBL/GenBank/DDBJ databases">
        <title>Mating type loci evolution in Malassezia.</title>
        <authorList>
            <person name="Coelho M.A."/>
        </authorList>
    </citation>
    <scope>NUCLEOTIDE SEQUENCE</scope>
    <source>
        <strain evidence="18">CBS 11721</strain>
    </source>
</reference>
<feature type="compositionally biased region" description="Acidic residues" evidence="15">
    <location>
        <begin position="419"/>
        <end position="431"/>
    </location>
</feature>
<evidence type="ECO:0000256" key="5">
    <source>
        <dbReference type="ARBA" id="ARBA00022679"/>
    </source>
</evidence>
<evidence type="ECO:0000256" key="15">
    <source>
        <dbReference type="SAM" id="MobiDB-lite"/>
    </source>
</evidence>
<evidence type="ECO:0000256" key="2">
    <source>
        <dbReference type="ARBA" id="ARBA00010543"/>
    </source>
</evidence>
<keyword evidence="11" id="KW-0963">Cytoplasm</keyword>
<dbReference type="GO" id="GO:0006281">
    <property type="term" value="P:DNA repair"/>
    <property type="evidence" value="ECO:0007669"/>
    <property type="project" value="UniProtKB-KW"/>
</dbReference>
<keyword evidence="6" id="KW-0227">DNA damage</keyword>
<dbReference type="GO" id="GO:0005634">
    <property type="term" value="C:nucleus"/>
    <property type="evidence" value="ECO:0007669"/>
    <property type="project" value="UniProtKB-SubCell"/>
</dbReference>
<evidence type="ECO:0000256" key="4">
    <source>
        <dbReference type="ARBA" id="ARBA00021268"/>
    </source>
</evidence>
<dbReference type="InterPro" id="IPR000182">
    <property type="entry name" value="GNAT_dom"/>
</dbReference>
<dbReference type="PANTHER" id="PTHR12046">
    <property type="entry name" value="HISTONE ACETYLTRANSFERASE TYPE B CATALYTIC SUBUNIT"/>
    <property type="match status" value="1"/>
</dbReference>
<protein>
    <recommendedName>
        <fullName evidence="4 11">Histone acetyltransferase type B catalytic subunit</fullName>
        <ecNumber evidence="3 11">2.3.1.48</ecNumber>
    </recommendedName>
</protein>
<feature type="active site" description="Proton donor/acceptor" evidence="12">
    <location>
        <position position="258"/>
    </location>
</feature>
<dbReference type="GO" id="GO:0042393">
    <property type="term" value="F:histone binding"/>
    <property type="evidence" value="ECO:0007669"/>
    <property type="project" value="InterPro"/>
</dbReference>
<dbReference type="Pfam" id="PF21184">
    <property type="entry name" value="HAT1_C_fung"/>
    <property type="match status" value="1"/>
</dbReference>
<comment type="function">
    <text evidence="11">Catalytic component of the histone acetylase B (HAT-B) complex. Has intrinsic substrate specificity that modifies lysine in recognition sequence GXGKXG. Involved in DNA double-strand break repair.</text>
</comment>
<feature type="site" description="Interaction with histone H4 N-terminus" evidence="14">
    <location>
        <position position="181"/>
    </location>
</feature>
<comment type="catalytic activity">
    <reaction evidence="10 11">
        <text>L-lysyl-[protein] + acetyl-CoA = N(6)-acetyl-L-lysyl-[protein] + CoA + H(+)</text>
        <dbReference type="Rhea" id="RHEA:45948"/>
        <dbReference type="Rhea" id="RHEA-COMP:9752"/>
        <dbReference type="Rhea" id="RHEA-COMP:10731"/>
        <dbReference type="ChEBI" id="CHEBI:15378"/>
        <dbReference type="ChEBI" id="CHEBI:29969"/>
        <dbReference type="ChEBI" id="CHEBI:57287"/>
        <dbReference type="ChEBI" id="CHEBI:57288"/>
        <dbReference type="ChEBI" id="CHEBI:61930"/>
        <dbReference type="EC" id="2.3.1.48"/>
    </reaction>
</comment>
<evidence type="ECO:0000313" key="19">
    <source>
        <dbReference type="Proteomes" id="UP001219933"/>
    </source>
</evidence>
<evidence type="ECO:0000313" key="18">
    <source>
        <dbReference type="EMBL" id="WFD36135.1"/>
    </source>
</evidence>
<feature type="region of interest" description="Interaction with histone H4 N-terminus" evidence="13">
    <location>
        <begin position="207"/>
        <end position="209"/>
    </location>
</feature>
<dbReference type="Gene3D" id="1.10.10.390">
    <property type="match status" value="1"/>
</dbReference>
<dbReference type="PIRSF" id="PIRSF038084">
    <property type="entry name" value="HAT-B_cat"/>
    <property type="match status" value="1"/>
</dbReference>
<dbReference type="Pfam" id="PF10394">
    <property type="entry name" value="Hat1_N"/>
    <property type="match status" value="1"/>
</dbReference>
<comment type="similarity">
    <text evidence="2 11">Belongs to the HAT1 family.</text>
</comment>
<dbReference type="InterPro" id="IPR013523">
    <property type="entry name" value="Hist_AcTrfase_HAT1_C"/>
</dbReference>
<evidence type="ECO:0000256" key="12">
    <source>
        <dbReference type="PIRSR" id="PIRSR038084-1"/>
    </source>
</evidence>
<organism evidence="18 19">
    <name type="scientific">Malassezia cuniculi</name>
    <dbReference type="NCBI Taxonomy" id="948313"/>
    <lineage>
        <taxon>Eukaryota</taxon>
        <taxon>Fungi</taxon>
        <taxon>Dikarya</taxon>
        <taxon>Basidiomycota</taxon>
        <taxon>Ustilaginomycotina</taxon>
        <taxon>Malasseziomycetes</taxon>
        <taxon>Malasseziales</taxon>
        <taxon>Malasseziaceae</taxon>
        <taxon>Malassezia</taxon>
    </lineage>
</organism>
<dbReference type="Proteomes" id="UP001219933">
    <property type="component" value="Chromosome 4"/>
</dbReference>
<dbReference type="EMBL" id="CP119880">
    <property type="protein sequence ID" value="WFD36135.1"/>
    <property type="molecule type" value="Genomic_DNA"/>
</dbReference>
<evidence type="ECO:0000256" key="11">
    <source>
        <dbReference type="PIRNR" id="PIRNR038084"/>
    </source>
</evidence>
<evidence type="ECO:0000259" key="16">
    <source>
        <dbReference type="Pfam" id="PF00583"/>
    </source>
</evidence>
<evidence type="ECO:0000256" key="9">
    <source>
        <dbReference type="ARBA" id="ARBA00023315"/>
    </source>
</evidence>
<keyword evidence="5 11" id="KW-0808">Transferase</keyword>
<dbReference type="SUPFAM" id="SSF55729">
    <property type="entry name" value="Acyl-CoA N-acyltransferases (Nat)"/>
    <property type="match status" value="1"/>
</dbReference>